<dbReference type="EMBL" id="VYRZ01000003">
    <property type="protein sequence ID" value="KAA9085469.1"/>
    <property type="molecule type" value="Genomic_DNA"/>
</dbReference>
<gene>
    <name evidence="11" type="ORF">F6B42_13510</name>
</gene>
<evidence type="ECO:0000256" key="5">
    <source>
        <dbReference type="ARBA" id="ARBA00023002"/>
    </source>
</evidence>
<feature type="domain" description="FAD dependent oxidoreductase" evidence="10">
    <location>
        <begin position="4"/>
        <end position="312"/>
    </location>
</feature>
<dbReference type="InterPro" id="IPR023209">
    <property type="entry name" value="DAO"/>
</dbReference>
<organism evidence="11 12">
    <name type="scientific">Microbacterium radiodurans</name>
    <dbReference type="NCBI Taxonomy" id="661398"/>
    <lineage>
        <taxon>Bacteria</taxon>
        <taxon>Bacillati</taxon>
        <taxon>Actinomycetota</taxon>
        <taxon>Actinomycetes</taxon>
        <taxon>Micrococcales</taxon>
        <taxon>Microbacteriaceae</taxon>
        <taxon>Microbacterium</taxon>
    </lineage>
</organism>
<evidence type="ECO:0000313" key="11">
    <source>
        <dbReference type="EMBL" id="KAA9085469.1"/>
    </source>
</evidence>
<comment type="catalytic activity">
    <reaction evidence="8">
        <text>a D-alpha-amino acid + O2 + H2O = a 2-oxocarboxylate + H2O2 + NH4(+)</text>
        <dbReference type="Rhea" id="RHEA:21816"/>
        <dbReference type="ChEBI" id="CHEBI:15377"/>
        <dbReference type="ChEBI" id="CHEBI:15379"/>
        <dbReference type="ChEBI" id="CHEBI:16240"/>
        <dbReference type="ChEBI" id="CHEBI:28938"/>
        <dbReference type="ChEBI" id="CHEBI:35179"/>
        <dbReference type="ChEBI" id="CHEBI:59871"/>
        <dbReference type="EC" id="1.4.3.3"/>
    </reaction>
    <physiologicalReaction direction="left-to-right" evidence="8">
        <dbReference type="Rhea" id="RHEA:21817"/>
    </physiologicalReaction>
</comment>
<dbReference type="GO" id="GO:0019478">
    <property type="term" value="P:D-amino acid catabolic process"/>
    <property type="evidence" value="ECO:0007669"/>
    <property type="project" value="TreeGrafter"/>
</dbReference>
<feature type="binding site" evidence="9">
    <location>
        <begin position="295"/>
        <end position="300"/>
    </location>
    <ligand>
        <name>FAD</name>
        <dbReference type="ChEBI" id="CHEBI:57692"/>
    </ligand>
</feature>
<evidence type="ECO:0000256" key="8">
    <source>
        <dbReference type="ARBA" id="ARBA00049547"/>
    </source>
</evidence>
<comment type="similarity">
    <text evidence="2">Belongs to the DAMOX/DASOX family.</text>
</comment>
<keyword evidence="12" id="KW-1185">Reference proteome</keyword>
<evidence type="ECO:0000256" key="7">
    <source>
        <dbReference type="ARBA" id="ARBA00039751"/>
    </source>
</evidence>
<dbReference type="PIRSF" id="PIRSF000189">
    <property type="entry name" value="D-aa_oxidase"/>
    <property type="match status" value="1"/>
</dbReference>
<dbReference type="GO" id="GO:0003884">
    <property type="term" value="F:D-amino-acid oxidase activity"/>
    <property type="evidence" value="ECO:0007669"/>
    <property type="project" value="UniProtKB-EC"/>
</dbReference>
<comment type="cofactor">
    <cofactor evidence="1 9">
        <name>FAD</name>
        <dbReference type="ChEBI" id="CHEBI:57692"/>
    </cofactor>
</comment>
<feature type="binding site" evidence="9">
    <location>
        <position position="296"/>
    </location>
    <ligand>
        <name>D-dopa</name>
        <dbReference type="ChEBI" id="CHEBI:149689"/>
    </ligand>
</feature>
<accession>A0A5J5ITX1</accession>
<dbReference type="Gene3D" id="3.30.9.10">
    <property type="entry name" value="D-Amino Acid Oxidase, subunit A, domain 2"/>
    <property type="match status" value="1"/>
</dbReference>
<evidence type="ECO:0000256" key="9">
    <source>
        <dbReference type="PIRSR" id="PIRSR000189-1"/>
    </source>
</evidence>
<dbReference type="PANTHER" id="PTHR11530:SF11">
    <property type="entry name" value="D-ASPARTATE OXIDASE"/>
    <property type="match status" value="1"/>
</dbReference>
<feature type="binding site" evidence="9">
    <location>
        <position position="211"/>
    </location>
    <ligand>
        <name>D-dopa</name>
        <dbReference type="ChEBI" id="CHEBI:149689"/>
    </ligand>
</feature>
<feature type="binding site" evidence="9">
    <location>
        <position position="265"/>
    </location>
    <ligand>
        <name>D-dopa</name>
        <dbReference type="ChEBI" id="CHEBI:149689"/>
    </ligand>
</feature>
<proteinExistence type="inferred from homology"/>
<keyword evidence="3" id="KW-0285">Flavoprotein</keyword>
<dbReference type="SUPFAM" id="SSF54373">
    <property type="entry name" value="FAD-linked reductases, C-terminal domain"/>
    <property type="match status" value="1"/>
</dbReference>
<dbReference type="GO" id="GO:0005737">
    <property type="term" value="C:cytoplasm"/>
    <property type="evidence" value="ECO:0007669"/>
    <property type="project" value="TreeGrafter"/>
</dbReference>
<dbReference type="AlphaFoldDB" id="A0A5J5ITX1"/>
<dbReference type="EC" id="1.4.3.3" evidence="6"/>
<dbReference type="SUPFAM" id="SSF51971">
    <property type="entry name" value="Nucleotide-binding domain"/>
    <property type="match status" value="1"/>
</dbReference>
<keyword evidence="4 9" id="KW-0274">FAD</keyword>
<dbReference type="Proteomes" id="UP000327039">
    <property type="component" value="Unassembled WGS sequence"/>
</dbReference>
<dbReference type="Pfam" id="PF01266">
    <property type="entry name" value="DAO"/>
    <property type="match status" value="1"/>
</dbReference>
<evidence type="ECO:0000259" key="10">
    <source>
        <dbReference type="Pfam" id="PF01266"/>
    </source>
</evidence>
<name>A0A5J5ITX1_9MICO</name>
<dbReference type="OrthoDB" id="246701at2"/>
<sequence length="314" mass="32942">MAPVTVVGAGVIGLSVAHELASAGHHVRVIADVDTPDTVSAVAAALWFPFHAALAAEVPDLLAPSFQRFAALAEDPGTGVRMSEGVVLERTDTPDRAWAHGLPDVREATRSQLRGGASSGLVATLPMIEIPQYLPWLRTQTARLGVEFERRRIQALDELTGPVVIAAGLRGSDLLDDEESTSPVRGQIVRVANPGLTRWVTDDGNPDGLTYVFPRISDVVVGGIAVESDDVGIDAQTQADILRRACALVPELAGQPVLGAAAGLRPARPTVRIEAVPRHRLAGRADPVIAAYGHGGAGVTLSWGTAAYVRDLLA</sequence>
<dbReference type="PANTHER" id="PTHR11530">
    <property type="entry name" value="D-AMINO ACID OXIDASE"/>
    <property type="match status" value="1"/>
</dbReference>
<feature type="binding site" evidence="9">
    <location>
        <begin position="44"/>
        <end position="46"/>
    </location>
    <ligand>
        <name>FAD</name>
        <dbReference type="ChEBI" id="CHEBI:57692"/>
    </ligand>
</feature>
<dbReference type="RefSeq" id="WP_150420191.1">
    <property type="nucleotide sequence ID" value="NZ_VYRZ01000003.1"/>
</dbReference>
<evidence type="ECO:0000313" key="12">
    <source>
        <dbReference type="Proteomes" id="UP000327039"/>
    </source>
</evidence>
<evidence type="ECO:0000256" key="6">
    <source>
        <dbReference type="ARBA" id="ARBA00039101"/>
    </source>
</evidence>
<evidence type="ECO:0000256" key="2">
    <source>
        <dbReference type="ARBA" id="ARBA00006730"/>
    </source>
</evidence>
<evidence type="ECO:0000256" key="3">
    <source>
        <dbReference type="ARBA" id="ARBA00022630"/>
    </source>
</evidence>
<dbReference type="Gene3D" id="3.40.50.720">
    <property type="entry name" value="NAD(P)-binding Rossmann-like Domain"/>
    <property type="match status" value="1"/>
</dbReference>
<evidence type="ECO:0000256" key="4">
    <source>
        <dbReference type="ARBA" id="ARBA00022827"/>
    </source>
</evidence>
<dbReference type="GO" id="GO:0071949">
    <property type="term" value="F:FAD binding"/>
    <property type="evidence" value="ECO:0007669"/>
    <property type="project" value="InterPro"/>
</dbReference>
<dbReference type="InterPro" id="IPR006076">
    <property type="entry name" value="FAD-dep_OxRdtase"/>
</dbReference>
<comment type="caution">
    <text evidence="11">The sequence shown here is derived from an EMBL/GenBank/DDBJ whole genome shotgun (WGS) entry which is preliminary data.</text>
</comment>
<reference evidence="12" key="1">
    <citation type="submission" date="2019-09" db="EMBL/GenBank/DDBJ databases">
        <title>Mumia zhuanghuii sp. nov. isolated from the intestinal contents of plateau pika (Ochotona curzoniae) in the Qinghai-Tibet plateau of China.</title>
        <authorList>
            <person name="Tian Z."/>
        </authorList>
    </citation>
    <scope>NUCLEOTIDE SEQUENCE [LARGE SCALE GENOMIC DNA]</scope>
    <source>
        <strain evidence="12">DSM 25564</strain>
    </source>
</reference>
<evidence type="ECO:0000256" key="1">
    <source>
        <dbReference type="ARBA" id="ARBA00001974"/>
    </source>
</evidence>
<keyword evidence="5" id="KW-0560">Oxidoreductase</keyword>
<protein>
    <recommendedName>
        <fullName evidence="7">D-amino-acid oxidase</fullName>
        <ecNumber evidence="6">1.4.3.3</ecNumber>
    </recommendedName>
</protein>